<proteinExistence type="predicted"/>
<reference evidence="1 2" key="1">
    <citation type="submission" date="2021-07" db="EMBL/GenBank/DDBJ databases">
        <title>Paenibacillus radiodurans sp. nov., isolated from the southeastern edge of Tengger Desert.</title>
        <authorList>
            <person name="Zhang G."/>
        </authorList>
    </citation>
    <scope>NUCLEOTIDE SEQUENCE [LARGE SCALE GENOMIC DNA]</scope>
    <source>
        <strain evidence="1 2">DT7-4</strain>
    </source>
</reference>
<evidence type="ECO:0000313" key="2">
    <source>
        <dbReference type="Proteomes" id="UP000812277"/>
    </source>
</evidence>
<keyword evidence="2" id="KW-1185">Reference proteome</keyword>
<dbReference type="Proteomes" id="UP000812277">
    <property type="component" value="Unassembled WGS sequence"/>
</dbReference>
<organism evidence="1 2">
    <name type="scientific">Paenibacillus oenotherae</name>
    <dbReference type="NCBI Taxonomy" id="1435645"/>
    <lineage>
        <taxon>Bacteria</taxon>
        <taxon>Bacillati</taxon>
        <taxon>Bacillota</taxon>
        <taxon>Bacilli</taxon>
        <taxon>Bacillales</taxon>
        <taxon>Paenibacillaceae</taxon>
        <taxon>Paenibacillus</taxon>
    </lineage>
</organism>
<name>A0ABS7D3Q6_9BACL</name>
<dbReference type="RefSeq" id="WP_219871702.1">
    <property type="nucleotide sequence ID" value="NZ_JAHZIJ010000003.1"/>
</dbReference>
<accession>A0ABS7D3Q6</accession>
<dbReference type="EMBL" id="JAHZIJ010000003">
    <property type="protein sequence ID" value="MBW7474463.1"/>
    <property type="molecule type" value="Genomic_DNA"/>
</dbReference>
<gene>
    <name evidence="1" type="ORF">K0T92_06870</name>
</gene>
<sequence>MIITLVILLSSILLYLLLAPVSSTKQLHQHARVHDSAVAGQLEPAQAAPAQSAAADAYAFELQLRGEAHHHG</sequence>
<evidence type="ECO:0000313" key="1">
    <source>
        <dbReference type="EMBL" id="MBW7474463.1"/>
    </source>
</evidence>
<comment type="caution">
    <text evidence="1">The sequence shown here is derived from an EMBL/GenBank/DDBJ whole genome shotgun (WGS) entry which is preliminary data.</text>
</comment>
<protein>
    <submittedName>
        <fullName evidence="1">Uncharacterized protein</fullName>
    </submittedName>
</protein>